<evidence type="ECO:0000313" key="4">
    <source>
        <dbReference type="WBParaSite" id="nRc.2.0.1.t19926-RA"/>
    </source>
</evidence>
<reference evidence="4" key="1">
    <citation type="submission" date="2022-11" db="UniProtKB">
        <authorList>
            <consortium name="WormBaseParasite"/>
        </authorList>
    </citation>
    <scope>IDENTIFICATION</scope>
</reference>
<accession>A0A915J0E3</accession>
<comment type="caution">
    <text evidence="1">Lacks conserved residue(s) required for the propagation of feature annotation.</text>
</comment>
<dbReference type="Pfam" id="PF01549">
    <property type="entry name" value="ShK"/>
    <property type="match status" value="1"/>
</dbReference>
<dbReference type="WBParaSite" id="nRc.2.0.1.t19926-RA">
    <property type="protein sequence ID" value="nRc.2.0.1.t19926-RA"/>
    <property type="gene ID" value="nRc.2.0.1.g19926"/>
</dbReference>
<keyword evidence="3" id="KW-1185">Reference proteome</keyword>
<sequence length="91" mass="10270">MVVCKYGPGLDYNPMPRPFIWGRPCTQCGSLEANEHCKRNHGLCPSKCMHNTECVDRDPHCPAYRSAGCHTNLKHTRKYCKLSCQVDGCGR</sequence>
<dbReference type="AlphaFoldDB" id="A0A915J0E3"/>
<feature type="domain" description="ShKT" evidence="2">
    <location>
        <begin position="48"/>
        <end position="89"/>
    </location>
</feature>
<evidence type="ECO:0000259" key="2">
    <source>
        <dbReference type="PROSITE" id="PS51670"/>
    </source>
</evidence>
<dbReference type="Proteomes" id="UP000887565">
    <property type="component" value="Unplaced"/>
</dbReference>
<dbReference type="InterPro" id="IPR003582">
    <property type="entry name" value="ShKT_dom"/>
</dbReference>
<organism evidence="3 4">
    <name type="scientific">Romanomermis culicivorax</name>
    <name type="common">Nematode worm</name>
    <dbReference type="NCBI Taxonomy" id="13658"/>
    <lineage>
        <taxon>Eukaryota</taxon>
        <taxon>Metazoa</taxon>
        <taxon>Ecdysozoa</taxon>
        <taxon>Nematoda</taxon>
        <taxon>Enoplea</taxon>
        <taxon>Dorylaimia</taxon>
        <taxon>Mermithida</taxon>
        <taxon>Mermithoidea</taxon>
        <taxon>Mermithidae</taxon>
        <taxon>Romanomermis</taxon>
    </lineage>
</organism>
<name>A0A915J0E3_ROMCU</name>
<dbReference type="PROSITE" id="PS51670">
    <property type="entry name" value="SHKT"/>
    <property type="match status" value="1"/>
</dbReference>
<proteinExistence type="predicted"/>
<protein>
    <submittedName>
        <fullName evidence="4">ShKT domain-containing protein</fullName>
    </submittedName>
</protein>
<evidence type="ECO:0000313" key="3">
    <source>
        <dbReference type="Proteomes" id="UP000887565"/>
    </source>
</evidence>
<evidence type="ECO:0000256" key="1">
    <source>
        <dbReference type="PROSITE-ProRule" id="PRU01005"/>
    </source>
</evidence>